<accession>A0ABY7VSM2</accession>
<dbReference type="SUPFAM" id="SSF54523">
    <property type="entry name" value="Pili subunits"/>
    <property type="match status" value="1"/>
</dbReference>
<dbReference type="EMBL" id="CP117811">
    <property type="protein sequence ID" value="WDE97205.1"/>
    <property type="molecule type" value="Genomic_DNA"/>
</dbReference>
<gene>
    <name evidence="3" type="ORF">PQO03_04460</name>
</gene>
<protein>
    <submittedName>
        <fullName evidence="3">Type II secretion system protein</fullName>
    </submittedName>
</protein>
<evidence type="ECO:0000256" key="2">
    <source>
        <dbReference type="SAM" id="Phobius"/>
    </source>
</evidence>
<sequence length="255" mass="27138">MKKQKFTLIELLVVIAIIGILGSLLLPTLGKARKKSQMSVCKSNMKQLHIAYMMYTDDNDDYFPFDTTNMSWNDHLAGYDGRNVDYADLNTNTPLSASQYSEGLYACPSDSVARAADTLTLSYSPTLLTIHGGSTINSGQRGITGLHWGSGAPVSLKTSEINQTSITLSTLEYMASNNTLGAAGRHPSLGGKSMVMPSTFLANPDNIPHEESGKSNFLFIDGHVASLTSQATLAISGGGVGTASATTGTMWDANK</sequence>
<keyword evidence="2" id="KW-1133">Transmembrane helix</keyword>
<dbReference type="PANTHER" id="PTHR30093">
    <property type="entry name" value="GENERAL SECRETION PATHWAY PROTEIN G"/>
    <property type="match status" value="1"/>
</dbReference>
<feature type="transmembrane region" description="Helical" evidence="2">
    <location>
        <begin position="6"/>
        <end position="29"/>
    </location>
</feature>
<dbReference type="InterPro" id="IPR045584">
    <property type="entry name" value="Pilin-like"/>
</dbReference>
<reference evidence="3 4" key="1">
    <citation type="submission" date="2023-02" db="EMBL/GenBank/DDBJ databases">
        <title>Genome sequence of Lentisphaera profundi SAORIC-696.</title>
        <authorList>
            <person name="Kim e."/>
            <person name="Cho J.-C."/>
            <person name="Choi A."/>
            <person name="Kang I."/>
        </authorList>
    </citation>
    <scope>NUCLEOTIDE SEQUENCE [LARGE SCALE GENOMIC DNA]</scope>
    <source>
        <strain evidence="3 4">SAORIC-696</strain>
    </source>
</reference>
<dbReference type="PRINTS" id="PR00813">
    <property type="entry name" value="BCTERIALGSPG"/>
</dbReference>
<dbReference type="InterPro" id="IPR000983">
    <property type="entry name" value="Bac_GSPG_pilin"/>
</dbReference>
<organism evidence="3 4">
    <name type="scientific">Lentisphaera profundi</name>
    <dbReference type="NCBI Taxonomy" id="1658616"/>
    <lineage>
        <taxon>Bacteria</taxon>
        <taxon>Pseudomonadati</taxon>
        <taxon>Lentisphaerota</taxon>
        <taxon>Lentisphaeria</taxon>
        <taxon>Lentisphaerales</taxon>
        <taxon>Lentisphaeraceae</taxon>
        <taxon>Lentisphaera</taxon>
    </lineage>
</organism>
<keyword evidence="2" id="KW-0812">Transmembrane</keyword>
<keyword evidence="1" id="KW-0488">Methylation</keyword>
<dbReference type="NCBIfam" id="TIGR02532">
    <property type="entry name" value="IV_pilin_GFxxxE"/>
    <property type="match status" value="1"/>
</dbReference>
<name>A0ABY7VSM2_9BACT</name>
<dbReference type="Proteomes" id="UP001214250">
    <property type="component" value="Chromosome 1"/>
</dbReference>
<evidence type="ECO:0000313" key="4">
    <source>
        <dbReference type="Proteomes" id="UP001214250"/>
    </source>
</evidence>
<dbReference type="Gene3D" id="3.30.700.10">
    <property type="entry name" value="Glycoprotein, Type 4 Pilin"/>
    <property type="match status" value="1"/>
</dbReference>
<evidence type="ECO:0000313" key="3">
    <source>
        <dbReference type="EMBL" id="WDE97205.1"/>
    </source>
</evidence>
<keyword evidence="4" id="KW-1185">Reference proteome</keyword>
<proteinExistence type="predicted"/>
<dbReference type="InterPro" id="IPR012902">
    <property type="entry name" value="N_methyl_site"/>
</dbReference>
<evidence type="ECO:0000256" key="1">
    <source>
        <dbReference type="ARBA" id="ARBA00022481"/>
    </source>
</evidence>
<dbReference type="RefSeq" id="WP_274151449.1">
    <property type="nucleotide sequence ID" value="NZ_CP117811.1"/>
</dbReference>
<keyword evidence="2" id="KW-0472">Membrane</keyword>